<dbReference type="SMART" id="SM00091">
    <property type="entry name" value="PAS"/>
    <property type="match status" value="1"/>
</dbReference>
<dbReference type="EMBL" id="JAANXD010000079">
    <property type="protein sequence ID" value="MBS1259067.1"/>
    <property type="molecule type" value="Genomic_DNA"/>
</dbReference>
<dbReference type="InterPro" id="IPR052155">
    <property type="entry name" value="Biofilm_reg_signaling"/>
</dbReference>
<protein>
    <recommendedName>
        <fullName evidence="3">PAC domain-containing protein</fullName>
    </recommendedName>
</protein>
<proteinExistence type="predicted"/>
<dbReference type="PANTHER" id="PTHR44757">
    <property type="entry name" value="DIGUANYLATE CYCLASE DGCP"/>
    <property type="match status" value="1"/>
</dbReference>
<dbReference type="PANTHER" id="PTHR44757:SF2">
    <property type="entry name" value="BIOFILM ARCHITECTURE MAINTENANCE PROTEIN MBAA"/>
    <property type="match status" value="1"/>
</dbReference>
<evidence type="ECO:0000256" key="2">
    <source>
        <dbReference type="SAM" id="Phobius"/>
    </source>
</evidence>
<dbReference type="Pfam" id="PF13426">
    <property type="entry name" value="PAS_9"/>
    <property type="match status" value="1"/>
</dbReference>
<evidence type="ECO:0000313" key="5">
    <source>
        <dbReference type="Proteomes" id="UP000722750"/>
    </source>
</evidence>
<gene>
    <name evidence="4" type="ORF">MAG551_02133</name>
</gene>
<name>A0A942A6B7_9BACT</name>
<dbReference type="InterPro" id="IPR000700">
    <property type="entry name" value="PAS-assoc_C"/>
</dbReference>
<dbReference type="CDD" id="cd00130">
    <property type="entry name" value="PAS"/>
    <property type="match status" value="1"/>
</dbReference>
<dbReference type="NCBIfam" id="TIGR00229">
    <property type="entry name" value="sensory_box"/>
    <property type="match status" value="1"/>
</dbReference>
<keyword evidence="2" id="KW-0812">Transmembrane</keyword>
<dbReference type="Proteomes" id="UP000722750">
    <property type="component" value="Unassembled WGS sequence"/>
</dbReference>
<evidence type="ECO:0000259" key="3">
    <source>
        <dbReference type="PROSITE" id="PS50113"/>
    </source>
</evidence>
<reference evidence="4" key="1">
    <citation type="journal article" date="2021" name="ISME J.">
        <title>Fine-scale metabolic discontinuity in a stratified prokaryote microbiome of a Red Sea deep halocline.</title>
        <authorList>
            <person name="Michoud G."/>
            <person name="Ngugi D.K."/>
            <person name="Barozzi A."/>
            <person name="Merlino G."/>
            <person name="Calleja M.L."/>
            <person name="Delgado-Huertas A."/>
            <person name="Moran X.A.G."/>
            <person name="Daffonchio D."/>
        </authorList>
    </citation>
    <scope>NUCLEOTIDE SEQUENCE</scope>
    <source>
        <strain evidence="4">SuakinDeep_MAG55_1</strain>
    </source>
</reference>
<dbReference type="Gene3D" id="3.30.450.20">
    <property type="entry name" value="PAS domain"/>
    <property type="match status" value="1"/>
</dbReference>
<dbReference type="AlphaFoldDB" id="A0A942A6B7"/>
<organism evidence="4 5">
    <name type="scientific">Candidatus Scalindua arabica</name>
    <dbReference type="NCBI Taxonomy" id="1127984"/>
    <lineage>
        <taxon>Bacteria</taxon>
        <taxon>Pseudomonadati</taxon>
        <taxon>Planctomycetota</taxon>
        <taxon>Candidatus Brocadiia</taxon>
        <taxon>Candidatus Brocadiales</taxon>
        <taxon>Candidatus Scalinduaceae</taxon>
        <taxon>Candidatus Scalindua</taxon>
    </lineage>
</organism>
<feature type="transmembrane region" description="Helical" evidence="2">
    <location>
        <begin position="12"/>
        <end position="29"/>
    </location>
</feature>
<dbReference type="InterPro" id="IPR035965">
    <property type="entry name" value="PAS-like_dom_sf"/>
</dbReference>
<keyword evidence="1" id="KW-0175">Coiled coil</keyword>
<feature type="coiled-coil region" evidence="1">
    <location>
        <begin position="64"/>
        <end position="122"/>
    </location>
</feature>
<comment type="caution">
    <text evidence="4">The sequence shown here is derived from an EMBL/GenBank/DDBJ whole genome shotgun (WGS) entry which is preliminary data.</text>
</comment>
<keyword evidence="2" id="KW-0472">Membrane</keyword>
<dbReference type="PROSITE" id="PS50113">
    <property type="entry name" value="PAC"/>
    <property type="match status" value="1"/>
</dbReference>
<accession>A0A942A6B7</accession>
<keyword evidence="2" id="KW-1133">Transmembrane helix</keyword>
<evidence type="ECO:0000256" key="1">
    <source>
        <dbReference type="SAM" id="Coils"/>
    </source>
</evidence>
<feature type="domain" description="PAC" evidence="3">
    <location>
        <begin position="193"/>
        <end position="245"/>
    </location>
</feature>
<evidence type="ECO:0000313" key="4">
    <source>
        <dbReference type="EMBL" id="MBS1259067.1"/>
    </source>
</evidence>
<sequence>MGNGDSKGLSVNAKTIILVLLFLNVGLTIKMIKKYQATKDAGYVREQTFKDQMEKRVQKAFGSDEELRRIIEDASRRKREAEKIAEILKEQGGITKQLNRDLEIAKKQLEIEKLQLQESERHKRQLLNSLKEGVYQCEPGVDGKFTWVNQACAEMFGYKSPEEMIRTKVRDIYVDQNDRKRLVEKLEKDGLWRNFASYCKARSGERFYTERTSTMVKDEKGNPVRIEGIIRDITERKRQEAKLQEEIEELKKKLKSKK</sequence>
<dbReference type="InterPro" id="IPR000014">
    <property type="entry name" value="PAS"/>
</dbReference>
<dbReference type="SUPFAM" id="SSF55785">
    <property type="entry name" value="PYP-like sensor domain (PAS domain)"/>
    <property type="match status" value="1"/>
</dbReference>